<sequence length="320" mass="35581">MTSTSTEPAARRTPIDLRLDRPFRRRDALLAGLTDEDLRGPRFRRLLHGIYISAAVEITPRIRVLAAMRTTTHPCFASHHTAATLLGATVPDSAWTHLGTTEGAMSVRRQVKLRRYAVPPALAPQSPLPCTDAAQTFLDLARCLELVDLVVLGDGLVRQGHITAPALLKAARQHEGPGAALARLAAGYVRPGVDSPMETRVRMLFVLAGFPEPVVNVEVFDDAGRLRYRIDLAWPSAKVAVEYDGRHHINRQDQWTYDIRRREELEAEGWRFLVLTAPDIYRTPGTTLDRAESLLAAGGLRVRRRPDWFAHFPSQPSLSA</sequence>
<dbReference type="Gene3D" id="3.40.960.10">
    <property type="entry name" value="VSR Endonuclease"/>
    <property type="match status" value="1"/>
</dbReference>
<evidence type="ECO:0000313" key="5">
    <source>
        <dbReference type="Proteomes" id="UP000718281"/>
    </source>
</evidence>
<dbReference type="Pfam" id="PF04480">
    <property type="entry name" value="DUF559"/>
    <property type="match status" value="1"/>
</dbReference>
<dbReference type="InterPro" id="IPR011335">
    <property type="entry name" value="Restrct_endonuc-II-like"/>
</dbReference>
<dbReference type="EMBL" id="JADKGK010000024">
    <property type="protein sequence ID" value="MBL0005313.1"/>
    <property type="molecule type" value="Genomic_DNA"/>
</dbReference>
<gene>
    <name evidence="2" type="ORF">IPF40_07215</name>
    <name evidence="3" type="ORF">IPI13_08500</name>
    <name evidence="4" type="ORF">IPP00_15490</name>
</gene>
<accession>A0A934X4W5</accession>
<proteinExistence type="predicted"/>
<dbReference type="EMBL" id="JADIXZ010000004">
    <property type="protein sequence ID" value="MBK6300837.1"/>
    <property type="molecule type" value="Genomic_DNA"/>
</dbReference>
<dbReference type="Proteomes" id="UP000726105">
    <property type="component" value="Unassembled WGS sequence"/>
</dbReference>
<feature type="domain" description="DUF559" evidence="1">
    <location>
        <begin position="227"/>
        <end position="290"/>
    </location>
</feature>
<comment type="caution">
    <text evidence="2">The sequence shown here is derived from an EMBL/GenBank/DDBJ whole genome shotgun (WGS) entry which is preliminary data.</text>
</comment>
<evidence type="ECO:0000313" key="2">
    <source>
        <dbReference type="EMBL" id="MBK6300837.1"/>
    </source>
</evidence>
<reference evidence="5 6" key="1">
    <citation type="submission" date="2020-10" db="EMBL/GenBank/DDBJ databases">
        <title>Connecting structure to function with the recovery of over 1000 high-quality activated sludge metagenome-assembled genomes encoding full-length rRNA genes using long-read sequencing.</title>
        <authorList>
            <person name="Singleton C.M."/>
            <person name="Petriglieri F."/>
            <person name="Kristensen J.M."/>
            <person name="Kirkegaard R.H."/>
            <person name="Michaelsen T.Y."/>
            <person name="Andersen M.H."/>
            <person name="Karst S.M."/>
            <person name="Dueholm M.S."/>
            <person name="Nielsen P.H."/>
            <person name="Albertsen M."/>
        </authorList>
    </citation>
    <scope>NUCLEOTIDE SEQUENCE [LARGE SCALE GENOMIC DNA]</scope>
    <source>
        <strain evidence="2">AalE_18-Q3-R2-46_BAT3C.188</strain>
        <strain evidence="3">Ega_18-Q3-R5-49_MAXAC.001</strain>
        <strain evidence="4">Ribe_18-Q3-R11-54_MAXAC.001</strain>
    </source>
</reference>
<evidence type="ECO:0000313" key="6">
    <source>
        <dbReference type="Proteomes" id="UP000726105"/>
    </source>
</evidence>
<name>A0A934X4W5_9MICO</name>
<dbReference type="Proteomes" id="UP000886632">
    <property type="component" value="Unassembled WGS sequence"/>
</dbReference>
<evidence type="ECO:0000259" key="1">
    <source>
        <dbReference type="Pfam" id="PF04480"/>
    </source>
</evidence>
<evidence type="ECO:0000313" key="4">
    <source>
        <dbReference type="EMBL" id="MBL0005313.1"/>
    </source>
</evidence>
<dbReference type="SUPFAM" id="SSF52980">
    <property type="entry name" value="Restriction endonuclease-like"/>
    <property type="match status" value="1"/>
</dbReference>
<protein>
    <submittedName>
        <fullName evidence="2">DUF559 domain-containing protein</fullName>
    </submittedName>
</protein>
<dbReference type="Proteomes" id="UP000718281">
    <property type="component" value="Unassembled WGS sequence"/>
</dbReference>
<dbReference type="InterPro" id="IPR007569">
    <property type="entry name" value="DUF559"/>
</dbReference>
<dbReference type="AlphaFoldDB" id="A0A934X4W5"/>
<evidence type="ECO:0000313" key="3">
    <source>
        <dbReference type="EMBL" id="MBK7273199.1"/>
    </source>
</evidence>
<dbReference type="EMBL" id="JADJIB010000002">
    <property type="protein sequence ID" value="MBK7273199.1"/>
    <property type="molecule type" value="Genomic_DNA"/>
</dbReference>
<organism evidence="2 5">
    <name type="scientific">Candidatus Phosphoribacter hodrii</name>
    <dbReference type="NCBI Taxonomy" id="2953743"/>
    <lineage>
        <taxon>Bacteria</taxon>
        <taxon>Bacillati</taxon>
        <taxon>Actinomycetota</taxon>
        <taxon>Actinomycetes</taxon>
        <taxon>Micrococcales</taxon>
        <taxon>Dermatophilaceae</taxon>
        <taxon>Candidatus Phosphoribacter</taxon>
    </lineage>
</organism>